<dbReference type="OMA" id="MNENACP"/>
<evidence type="ECO:0000256" key="8">
    <source>
        <dbReference type="ARBA" id="ARBA00023163"/>
    </source>
</evidence>
<dbReference type="PROSITE" id="PS50135">
    <property type="entry name" value="ZF_ZZ_2"/>
    <property type="match status" value="1"/>
</dbReference>
<evidence type="ECO:0000313" key="14">
    <source>
        <dbReference type="EnsemblPlants" id="KEH25314"/>
    </source>
</evidence>
<dbReference type="GO" id="GO:0005667">
    <property type="term" value="C:transcription regulator complex"/>
    <property type="evidence" value="ECO:0000318"/>
    <property type="project" value="GO_Central"/>
</dbReference>
<reference evidence="14" key="3">
    <citation type="submission" date="2015-04" db="UniProtKB">
        <authorList>
            <consortium name="EnsemblPlants"/>
        </authorList>
    </citation>
    <scope>IDENTIFICATION</scope>
    <source>
        <strain evidence="14">cv. Jemalong A17</strain>
    </source>
</reference>
<evidence type="ECO:0000256" key="9">
    <source>
        <dbReference type="ARBA" id="ARBA00023242"/>
    </source>
</evidence>
<evidence type="ECO:0000259" key="11">
    <source>
        <dbReference type="PROSITE" id="PS50135"/>
    </source>
</evidence>
<dbReference type="SUPFAM" id="SSF57850">
    <property type="entry name" value="RING/U-box"/>
    <property type="match status" value="1"/>
</dbReference>
<dbReference type="GO" id="GO:0031490">
    <property type="term" value="F:chromatin DNA binding"/>
    <property type="evidence" value="ECO:0000318"/>
    <property type="project" value="GO_Central"/>
</dbReference>
<protein>
    <recommendedName>
        <fullName evidence="2">histone acetyltransferase</fullName>
        <ecNumber evidence="2">2.3.1.48</ecNumber>
    </recommendedName>
</protein>
<evidence type="ECO:0000256" key="1">
    <source>
        <dbReference type="ARBA" id="ARBA00004123"/>
    </source>
</evidence>
<dbReference type="PANTHER" id="PTHR13808:SF53">
    <property type="entry name" value="HISTONE ACETYLTRANSFERASE HAC2"/>
    <property type="match status" value="1"/>
</dbReference>
<feature type="domain" description="CBP/p300-type HAT" evidence="12">
    <location>
        <begin position="69"/>
        <end position="453"/>
    </location>
</feature>
<dbReference type="PaxDb" id="3880-AES84197"/>
<dbReference type="PANTHER" id="PTHR13808">
    <property type="entry name" value="CBP/P300-RELATED"/>
    <property type="match status" value="1"/>
</dbReference>
<keyword evidence="6" id="KW-0862">Zinc</keyword>
<dbReference type="GO" id="GO:0000123">
    <property type="term" value="C:histone acetyltransferase complex"/>
    <property type="evidence" value="ECO:0000318"/>
    <property type="project" value="GO_Central"/>
</dbReference>
<keyword evidence="15" id="KW-1185">Reference proteome</keyword>
<dbReference type="eggNOG" id="KOG1778">
    <property type="taxonomic scope" value="Eukaryota"/>
</dbReference>
<accession>G7ZY55</accession>
<evidence type="ECO:0000256" key="3">
    <source>
        <dbReference type="ARBA" id="ARBA00022679"/>
    </source>
</evidence>
<feature type="domain" description="ZZ-type" evidence="11">
    <location>
        <begin position="371"/>
        <end position="427"/>
    </location>
</feature>
<evidence type="ECO:0000256" key="7">
    <source>
        <dbReference type="ARBA" id="ARBA00023015"/>
    </source>
</evidence>
<dbReference type="GO" id="GO:0003713">
    <property type="term" value="F:transcription coactivator activity"/>
    <property type="evidence" value="ECO:0000318"/>
    <property type="project" value="GO_Central"/>
</dbReference>
<proteinExistence type="predicted"/>
<keyword evidence="3" id="KW-0808">Transferase</keyword>
<dbReference type="HOGENOM" id="CLU_002956_3_1_1"/>
<name>G7ZY55_MEDTR</name>
<comment type="subcellular location">
    <subcellularLocation>
        <location evidence="1">Nucleus</location>
    </subcellularLocation>
</comment>
<dbReference type="InterPro" id="IPR000433">
    <property type="entry name" value="Znf_ZZ"/>
</dbReference>
<dbReference type="Pfam" id="PF08214">
    <property type="entry name" value="HAT_KAT11"/>
    <property type="match status" value="1"/>
</dbReference>
<dbReference type="EnsemblPlants" id="KEH25314">
    <property type="protein sequence ID" value="KEH25314"/>
    <property type="gene ID" value="MTR_6g017140"/>
</dbReference>
<dbReference type="Proteomes" id="UP000002051">
    <property type="component" value="Chromosome 6"/>
</dbReference>
<sequence>MSKGGRITFNGTSVTKQLLERKTNDEVINEPWVQCNKYLHCNSVYTCPLCRINEIKNGIQIPLKDIWTAFGTKDLPKTVLSDHIEKRLFERLMQEREERQKIEGNENFDEVKVADSLTVRKVISVDKQLTVKKQFRDIIPEENYPAEFSYRSRVILLFQKIEGADVCIFAMYVQEYGSECGNTNQRCVYISYLDSVNHFTPRRQTSSGEALRTFVYHEILIGYLDFCKKRGFATCYIHACAPKRRGDDYILNCHPKTQKMPKDNKLRKWYISMLTKATKENVVVDLTNMYDHFFVSTETRYSKVTTARMPYFDGDCWSGAAMDQAVIIEKECEAMGYVNPPNAKAKAKDILVMQKLGQIILPTKQNFIVAHLQYSCMHCCKPVVSRKRWCCTKCKKVQECERCHTADEHTSIKNEVHPLSEVLVDDIPLNTKDNDIILENALFENRSNRRELC</sequence>
<dbReference type="GO" id="GO:0004402">
    <property type="term" value="F:histone acetyltransferase activity"/>
    <property type="evidence" value="ECO:0000318"/>
    <property type="project" value="GO_Central"/>
</dbReference>
<evidence type="ECO:0000256" key="5">
    <source>
        <dbReference type="ARBA" id="ARBA00022771"/>
    </source>
</evidence>
<reference evidence="13 15" key="2">
    <citation type="journal article" date="2014" name="BMC Genomics">
        <title>An improved genome release (version Mt4.0) for the model legume Medicago truncatula.</title>
        <authorList>
            <person name="Tang H."/>
            <person name="Krishnakumar V."/>
            <person name="Bidwell S."/>
            <person name="Rosen B."/>
            <person name="Chan A."/>
            <person name="Zhou S."/>
            <person name="Gentzbittel L."/>
            <person name="Childs K.L."/>
            <person name="Yandell M."/>
            <person name="Gundlach H."/>
            <person name="Mayer K.F."/>
            <person name="Schwartz D.C."/>
            <person name="Town C.D."/>
        </authorList>
    </citation>
    <scope>GENOME REANNOTATION</scope>
    <source>
        <strain evidence="13">A17</strain>
        <strain evidence="14 15">cv. Jemalong A17</strain>
    </source>
</reference>
<keyword evidence="8" id="KW-0804">Transcription</keyword>
<evidence type="ECO:0000256" key="10">
    <source>
        <dbReference type="PROSITE-ProRule" id="PRU00228"/>
    </source>
</evidence>
<keyword evidence="5 10" id="KW-0863">Zinc-finger</keyword>
<keyword evidence="4" id="KW-0479">Metal-binding</keyword>
<evidence type="ECO:0000256" key="6">
    <source>
        <dbReference type="ARBA" id="ARBA00022833"/>
    </source>
</evidence>
<evidence type="ECO:0000259" key="12">
    <source>
        <dbReference type="PROSITE" id="PS51727"/>
    </source>
</evidence>
<dbReference type="InterPro" id="IPR013178">
    <property type="entry name" value="Histone_AcTrfase_Rtt109/CBP"/>
</dbReference>
<organism evidence="14">
    <name type="scientific">Medicago truncatula</name>
    <name type="common">Barrel medic</name>
    <name type="synonym">Medicago tribuloides</name>
    <dbReference type="NCBI Taxonomy" id="3880"/>
    <lineage>
        <taxon>Eukaryota</taxon>
        <taxon>Viridiplantae</taxon>
        <taxon>Streptophyta</taxon>
        <taxon>Embryophyta</taxon>
        <taxon>Tracheophyta</taxon>
        <taxon>Spermatophyta</taxon>
        <taxon>Magnoliopsida</taxon>
        <taxon>eudicotyledons</taxon>
        <taxon>Gunneridae</taxon>
        <taxon>Pentapetalae</taxon>
        <taxon>rosids</taxon>
        <taxon>fabids</taxon>
        <taxon>Fabales</taxon>
        <taxon>Fabaceae</taxon>
        <taxon>Papilionoideae</taxon>
        <taxon>50 kb inversion clade</taxon>
        <taxon>NPAAA clade</taxon>
        <taxon>Hologalegina</taxon>
        <taxon>IRL clade</taxon>
        <taxon>Trifolieae</taxon>
        <taxon>Medicago</taxon>
    </lineage>
</organism>
<keyword evidence="7" id="KW-0805">Transcription regulation</keyword>
<dbReference type="STRING" id="3880.G7ZY55"/>
<dbReference type="EC" id="2.3.1.48" evidence="2"/>
<dbReference type="SMART" id="SM01250">
    <property type="entry name" value="KAT11"/>
    <property type="match status" value="1"/>
</dbReference>
<dbReference type="GO" id="GO:0008270">
    <property type="term" value="F:zinc ion binding"/>
    <property type="evidence" value="ECO:0007669"/>
    <property type="project" value="UniProtKB-KW"/>
</dbReference>
<reference evidence="13 15" key="1">
    <citation type="journal article" date="2011" name="Nature">
        <title>The Medicago genome provides insight into the evolution of rhizobial symbioses.</title>
        <authorList>
            <person name="Young N.D."/>
            <person name="Debelle F."/>
            <person name="Oldroyd G.E."/>
            <person name="Geurts R."/>
            <person name="Cannon S.B."/>
            <person name="Udvardi M.K."/>
            <person name="Benedito V.A."/>
            <person name="Mayer K.F."/>
            <person name="Gouzy J."/>
            <person name="Schoof H."/>
            <person name="Van de Peer Y."/>
            <person name="Proost S."/>
            <person name="Cook D.R."/>
            <person name="Meyers B.C."/>
            <person name="Spannagl M."/>
            <person name="Cheung F."/>
            <person name="De Mita S."/>
            <person name="Krishnakumar V."/>
            <person name="Gundlach H."/>
            <person name="Zhou S."/>
            <person name="Mudge J."/>
            <person name="Bharti A.K."/>
            <person name="Murray J.D."/>
            <person name="Naoumkina M.A."/>
            <person name="Rosen B."/>
            <person name="Silverstein K.A."/>
            <person name="Tang H."/>
            <person name="Rombauts S."/>
            <person name="Zhao P.X."/>
            <person name="Zhou P."/>
            <person name="Barbe V."/>
            <person name="Bardou P."/>
            <person name="Bechner M."/>
            <person name="Bellec A."/>
            <person name="Berger A."/>
            <person name="Berges H."/>
            <person name="Bidwell S."/>
            <person name="Bisseling T."/>
            <person name="Choisne N."/>
            <person name="Couloux A."/>
            <person name="Denny R."/>
            <person name="Deshpande S."/>
            <person name="Dai X."/>
            <person name="Doyle J.J."/>
            <person name="Dudez A.M."/>
            <person name="Farmer A.D."/>
            <person name="Fouteau S."/>
            <person name="Franken C."/>
            <person name="Gibelin C."/>
            <person name="Gish J."/>
            <person name="Goldstein S."/>
            <person name="Gonzalez A.J."/>
            <person name="Green P.J."/>
            <person name="Hallab A."/>
            <person name="Hartog M."/>
            <person name="Hua A."/>
            <person name="Humphray S.J."/>
            <person name="Jeong D.H."/>
            <person name="Jing Y."/>
            <person name="Jocker A."/>
            <person name="Kenton S.M."/>
            <person name="Kim D.J."/>
            <person name="Klee K."/>
            <person name="Lai H."/>
            <person name="Lang C."/>
            <person name="Lin S."/>
            <person name="Macmil S.L."/>
            <person name="Magdelenat G."/>
            <person name="Matthews L."/>
            <person name="McCorrison J."/>
            <person name="Monaghan E.L."/>
            <person name="Mun J.H."/>
            <person name="Najar F.Z."/>
            <person name="Nicholson C."/>
            <person name="Noirot C."/>
            <person name="O'Bleness M."/>
            <person name="Paule C.R."/>
            <person name="Poulain J."/>
            <person name="Prion F."/>
            <person name="Qin B."/>
            <person name="Qu C."/>
            <person name="Retzel E.F."/>
            <person name="Riddle C."/>
            <person name="Sallet E."/>
            <person name="Samain S."/>
            <person name="Samson N."/>
            <person name="Sanders I."/>
            <person name="Saurat O."/>
            <person name="Scarpelli C."/>
            <person name="Schiex T."/>
            <person name="Segurens B."/>
            <person name="Severin A.J."/>
            <person name="Sherrier D.J."/>
            <person name="Shi R."/>
            <person name="Sims S."/>
            <person name="Singer S.R."/>
            <person name="Sinharoy S."/>
            <person name="Sterck L."/>
            <person name="Viollet A."/>
            <person name="Wang B.B."/>
            <person name="Wang K."/>
            <person name="Wang M."/>
            <person name="Wang X."/>
            <person name="Warfsmann J."/>
            <person name="Weissenbach J."/>
            <person name="White D.D."/>
            <person name="White J.D."/>
            <person name="Wiley G.B."/>
            <person name="Wincker P."/>
            <person name="Xing Y."/>
            <person name="Yang L."/>
            <person name="Yao Z."/>
            <person name="Ying F."/>
            <person name="Zhai J."/>
            <person name="Zhou L."/>
            <person name="Zuber A."/>
            <person name="Denarie J."/>
            <person name="Dixon R.A."/>
            <person name="May G.D."/>
            <person name="Schwartz D.C."/>
            <person name="Rogers J."/>
            <person name="Quetier F."/>
            <person name="Town C.D."/>
            <person name="Roe B.A."/>
        </authorList>
    </citation>
    <scope>NUCLEOTIDE SEQUENCE [LARGE SCALE GENOMIC DNA]</scope>
    <source>
        <strain evidence="13">A17</strain>
        <strain evidence="14 15">cv. Jemalong A17</strain>
    </source>
</reference>
<evidence type="ECO:0000313" key="15">
    <source>
        <dbReference type="Proteomes" id="UP000002051"/>
    </source>
</evidence>
<dbReference type="PROSITE" id="PS51727">
    <property type="entry name" value="CBP_P300_HAT"/>
    <property type="match status" value="1"/>
</dbReference>
<keyword evidence="9" id="KW-0539">Nucleus</keyword>
<dbReference type="GO" id="GO:0045944">
    <property type="term" value="P:positive regulation of transcription by RNA polymerase II"/>
    <property type="evidence" value="ECO:0000318"/>
    <property type="project" value="GO_Central"/>
</dbReference>
<evidence type="ECO:0000256" key="4">
    <source>
        <dbReference type="ARBA" id="ARBA00022723"/>
    </source>
</evidence>
<dbReference type="EMBL" id="CM001222">
    <property type="protein sequence ID" value="KEH25314.1"/>
    <property type="molecule type" value="Genomic_DNA"/>
</dbReference>
<evidence type="ECO:0000313" key="13">
    <source>
        <dbReference type="EMBL" id="KEH25314.1"/>
    </source>
</evidence>
<gene>
    <name evidence="13" type="ordered locus">MTR_6g017140</name>
</gene>
<evidence type="ECO:0000256" key="2">
    <source>
        <dbReference type="ARBA" id="ARBA00013184"/>
    </source>
</evidence>
<dbReference type="InterPro" id="IPR031162">
    <property type="entry name" value="CBP_P300_HAT"/>
</dbReference>
<dbReference type="GO" id="GO:0005634">
    <property type="term" value="C:nucleus"/>
    <property type="evidence" value="ECO:0007669"/>
    <property type="project" value="UniProtKB-SubCell"/>
</dbReference>
<dbReference type="AlphaFoldDB" id="G7ZY55"/>